<reference evidence="3" key="1">
    <citation type="journal article" date="2019" name="Int. J. Syst. Evol. Microbiol.">
        <title>The Global Catalogue of Microorganisms (GCM) 10K type strain sequencing project: providing services to taxonomists for standard genome sequencing and annotation.</title>
        <authorList>
            <consortium name="The Broad Institute Genomics Platform"/>
            <consortium name="The Broad Institute Genome Sequencing Center for Infectious Disease"/>
            <person name="Wu L."/>
            <person name="Ma J."/>
        </authorList>
    </citation>
    <scope>NUCLEOTIDE SEQUENCE [LARGE SCALE GENOMIC DNA]</scope>
    <source>
        <strain evidence="3">JCM 32226</strain>
    </source>
</reference>
<protein>
    <submittedName>
        <fullName evidence="2">YjbF family lipoprotein</fullName>
    </submittedName>
</protein>
<gene>
    <name evidence="2" type="ORF">GCM10023095_11480</name>
</gene>
<evidence type="ECO:0000256" key="1">
    <source>
        <dbReference type="SAM" id="SignalP"/>
    </source>
</evidence>
<keyword evidence="3" id="KW-1185">Reference proteome</keyword>
<dbReference type="InterPro" id="IPR021308">
    <property type="entry name" value="GfcB"/>
</dbReference>
<sequence>MAKTSSALMMLLSAFWLNGCSQQSGDAYLDSAKVALLGTPDIDLSADKIASVPYASAYLTVGDLPRAFVVLAYAEQQQLKWVSADRNLFVMQQGRWVKTIGLAVNLAHIQSEQPDPLADGLHIDGASWHWHAVWDKDYTSGRDLISRFKVLGPEQIDVGPTKRSLLAVEEAVSEAQGRFSYRNRYWLDPKTGTVIQSRQQLGPDLPPLLFTQLKPHSPKES</sequence>
<dbReference type="Pfam" id="PF11102">
    <property type="entry name" value="YjbF"/>
    <property type="match status" value="1"/>
</dbReference>
<evidence type="ECO:0000313" key="3">
    <source>
        <dbReference type="Proteomes" id="UP001501321"/>
    </source>
</evidence>
<dbReference type="EMBL" id="BAABFC010000009">
    <property type="protein sequence ID" value="GAA4496456.1"/>
    <property type="molecule type" value="Genomic_DNA"/>
</dbReference>
<accession>A0ABP8Q562</accession>
<dbReference type="RefSeq" id="WP_345010958.1">
    <property type="nucleotide sequence ID" value="NZ_BAABFC010000009.1"/>
</dbReference>
<dbReference type="Gene3D" id="2.40.360.10">
    <property type="entry name" value="YmcC-like"/>
    <property type="match status" value="1"/>
</dbReference>
<dbReference type="SUPFAM" id="SSF159270">
    <property type="entry name" value="YmcC-like"/>
    <property type="match status" value="1"/>
</dbReference>
<keyword evidence="1" id="KW-0732">Signal</keyword>
<dbReference type="InterPro" id="IPR023373">
    <property type="entry name" value="YmcC_sf"/>
</dbReference>
<comment type="caution">
    <text evidence="2">The sequence shown here is derived from an EMBL/GenBank/DDBJ whole genome shotgun (WGS) entry which is preliminary data.</text>
</comment>
<organism evidence="2 3">
    <name type="scientific">Pseudaeromonas paramecii</name>
    <dbReference type="NCBI Taxonomy" id="2138166"/>
    <lineage>
        <taxon>Bacteria</taxon>
        <taxon>Pseudomonadati</taxon>
        <taxon>Pseudomonadota</taxon>
        <taxon>Gammaproteobacteria</taxon>
        <taxon>Aeromonadales</taxon>
        <taxon>Aeromonadaceae</taxon>
        <taxon>Pseudaeromonas</taxon>
    </lineage>
</organism>
<feature type="chain" id="PRO_5046815352" evidence="1">
    <location>
        <begin position="20"/>
        <end position="221"/>
    </location>
</feature>
<name>A0ABP8Q562_9GAMM</name>
<feature type="signal peptide" evidence="1">
    <location>
        <begin position="1"/>
        <end position="19"/>
    </location>
</feature>
<dbReference type="Proteomes" id="UP001501321">
    <property type="component" value="Unassembled WGS sequence"/>
</dbReference>
<keyword evidence="2" id="KW-0449">Lipoprotein</keyword>
<evidence type="ECO:0000313" key="2">
    <source>
        <dbReference type="EMBL" id="GAA4496456.1"/>
    </source>
</evidence>
<proteinExistence type="predicted"/>